<comment type="caution">
    <text evidence="1">The sequence shown here is derived from an EMBL/GenBank/DDBJ whole genome shotgun (WGS) entry which is preliminary data.</text>
</comment>
<evidence type="ECO:0000313" key="2">
    <source>
        <dbReference type="Proteomes" id="UP001201701"/>
    </source>
</evidence>
<dbReference type="EMBL" id="JAKREW010000020">
    <property type="protein sequence ID" value="MCG7507098.1"/>
    <property type="molecule type" value="Genomic_DNA"/>
</dbReference>
<dbReference type="Proteomes" id="UP001201701">
    <property type="component" value="Unassembled WGS sequence"/>
</dbReference>
<gene>
    <name evidence="1" type="ORF">L4923_18880</name>
</gene>
<evidence type="ECO:0008006" key="3">
    <source>
        <dbReference type="Google" id="ProtNLM"/>
    </source>
</evidence>
<accession>A0ABS9QI45</accession>
<reference evidence="1 2" key="1">
    <citation type="submission" date="2022-02" db="EMBL/GenBank/DDBJ databases">
        <title>Draft genome sequence of Mezorhizobium retamae strain IRAMC:0171 isolated from Retama raetam nodules.</title>
        <authorList>
            <person name="Bengaied R."/>
            <person name="Sbissi I."/>
            <person name="Huber K."/>
            <person name="Ghodbane F."/>
            <person name="Nouioui I."/>
            <person name="Tarhouni M."/>
            <person name="Gtari M."/>
        </authorList>
    </citation>
    <scope>NUCLEOTIDE SEQUENCE [LARGE SCALE GENOMIC DNA]</scope>
    <source>
        <strain evidence="1 2">IRAMC:0171</strain>
    </source>
</reference>
<evidence type="ECO:0000313" key="1">
    <source>
        <dbReference type="EMBL" id="MCG7507098.1"/>
    </source>
</evidence>
<sequence length="64" mass="7015">MTEVSDKLGLGSPVVIRGYVVGRSDWQKGQSTYCVEFDQKGKPQREWFHADELAVDSVAEGGGI</sequence>
<keyword evidence="2" id="KW-1185">Reference proteome</keyword>
<proteinExistence type="predicted"/>
<name>A0ABS9QI45_9HYPH</name>
<protein>
    <recommendedName>
        <fullName evidence="3">DUF2158 domain-containing protein</fullName>
    </recommendedName>
</protein>
<dbReference type="RefSeq" id="WP_239367921.1">
    <property type="nucleotide sequence ID" value="NZ_JAKREW010000020.1"/>
</dbReference>
<organism evidence="1 2">
    <name type="scientific">Mesorhizobium retamae</name>
    <dbReference type="NCBI Taxonomy" id="2912854"/>
    <lineage>
        <taxon>Bacteria</taxon>
        <taxon>Pseudomonadati</taxon>
        <taxon>Pseudomonadota</taxon>
        <taxon>Alphaproteobacteria</taxon>
        <taxon>Hyphomicrobiales</taxon>
        <taxon>Phyllobacteriaceae</taxon>
        <taxon>Mesorhizobium</taxon>
    </lineage>
</organism>